<sequence>MPSRTVRCIVAGLRAGLTAGRPVSDRPWRKPMSDGSAAHKALSAPPCYLRLARTNTVQCVRCIATGGPGRIGSHVLERNPWLSSPVSWRSLSPRPRPSFQRHPSLVPVVLSDIYAMLGRCLCAHETTVRLGIRGHRPRFALINHTTACIPTCMATTACDPILA</sequence>
<accession>A0A6A7BFM6</accession>
<name>A0A6A7BFM6_9PLEO</name>
<reference evidence="1" key="1">
    <citation type="submission" date="2020-01" db="EMBL/GenBank/DDBJ databases">
        <authorList>
            <consortium name="DOE Joint Genome Institute"/>
            <person name="Haridas S."/>
            <person name="Albert R."/>
            <person name="Binder M."/>
            <person name="Bloem J."/>
            <person name="Labutti K."/>
            <person name="Salamov A."/>
            <person name="Andreopoulos B."/>
            <person name="Baker S.E."/>
            <person name="Barry K."/>
            <person name="Bills G."/>
            <person name="Bluhm B.H."/>
            <person name="Cannon C."/>
            <person name="Castanera R."/>
            <person name="Culley D.E."/>
            <person name="Daum C."/>
            <person name="Ezra D."/>
            <person name="Gonzalez J.B."/>
            <person name="Henrissat B."/>
            <person name="Kuo A."/>
            <person name="Liang C."/>
            <person name="Lipzen A."/>
            <person name="Lutzoni F."/>
            <person name="Magnuson J."/>
            <person name="Mondo S."/>
            <person name="Nolan M."/>
            <person name="Ohm R."/>
            <person name="Pangilinan J."/>
            <person name="Park H.-J."/>
            <person name="Ramirez L."/>
            <person name="Alfaro M."/>
            <person name="Sun H."/>
            <person name="Tritt A."/>
            <person name="Yoshinaga Y."/>
            <person name="Zwiers L.-H."/>
            <person name="Turgeon B.G."/>
            <person name="Goodwin S.B."/>
            <person name="Spatafora J.W."/>
            <person name="Crous P.W."/>
            <person name="Grigoriev I.V."/>
        </authorList>
    </citation>
    <scope>NUCLEOTIDE SEQUENCE</scope>
    <source>
        <strain evidence="1">IPT5</strain>
    </source>
</reference>
<evidence type="ECO:0000313" key="2">
    <source>
        <dbReference type="Proteomes" id="UP000799423"/>
    </source>
</evidence>
<dbReference type="AlphaFoldDB" id="A0A6A7BFM6"/>
<organism evidence="1 2">
    <name type="scientific">Plenodomus tracheiphilus IPT5</name>
    <dbReference type="NCBI Taxonomy" id="1408161"/>
    <lineage>
        <taxon>Eukaryota</taxon>
        <taxon>Fungi</taxon>
        <taxon>Dikarya</taxon>
        <taxon>Ascomycota</taxon>
        <taxon>Pezizomycotina</taxon>
        <taxon>Dothideomycetes</taxon>
        <taxon>Pleosporomycetidae</taxon>
        <taxon>Pleosporales</taxon>
        <taxon>Pleosporineae</taxon>
        <taxon>Leptosphaeriaceae</taxon>
        <taxon>Plenodomus</taxon>
    </lineage>
</organism>
<gene>
    <name evidence="1" type="ORF">T440DRAFT_322804</name>
</gene>
<protein>
    <submittedName>
        <fullName evidence="1">Uncharacterized protein</fullName>
    </submittedName>
</protein>
<dbReference type="EMBL" id="MU006296">
    <property type="protein sequence ID" value="KAF2853295.1"/>
    <property type="molecule type" value="Genomic_DNA"/>
</dbReference>
<dbReference type="Proteomes" id="UP000799423">
    <property type="component" value="Unassembled WGS sequence"/>
</dbReference>
<evidence type="ECO:0000313" key="1">
    <source>
        <dbReference type="EMBL" id="KAF2853295.1"/>
    </source>
</evidence>
<keyword evidence="2" id="KW-1185">Reference proteome</keyword>
<proteinExistence type="predicted"/>